<name>A0A5Q5BK30_MYCSS</name>
<dbReference type="InterPro" id="IPR050237">
    <property type="entry name" value="ATP-dep_AMP-bd_enzyme"/>
</dbReference>
<keyword evidence="3" id="KW-0436">Ligase</keyword>
<dbReference type="InterPro" id="IPR042099">
    <property type="entry name" value="ANL_N_sf"/>
</dbReference>
<evidence type="ECO:0000259" key="1">
    <source>
        <dbReference type="Pfam" id="PF00501"/>
    </source>
</evidence>
<gene>
    <name evidence="3" type="ordered locus">Mmcs_2607</name>
</gene>
<dbReference type="SUPFAM" id="SSF56801">
    <property type="entry name" value="Acetyl-CoA synthetase-like"/>
    <property type="match status" value="1"/>
</dbReference>
<evidence type="ECO:0000313" key="3">
    <source>
        <dbReference type="EMBL" id="ABG08715.1"/>
    </source>
</evidence>
<dbReference type="PANTHER" id="PTHR43767:SF1">
    <property type="entry name" value="NONRIBOSOMAL PEPTIDE SYNTHASE PES1 (EUROFUNG)-RELATED"/>
    <property type="match status" value="1"/>
</dbReference>
<dbReference type="NCBIfam" id="NF005714">
    <property type="entry name" value="PRK07529.1"/>
    <property type="match status" value="1"/>
</dbReference>
<dbReference type="Pfam" id="PF00501">
    <property type="entry name" value="AMP-binding"/>
    <property type="match status" value="1"/>
</dbReference>
<feature type="domain" description="AMP-dependent synthetase/ligase" evidence="1">
    <location>
        <begin position="39"/>
        <end position="430"/>
    </location>
</feature>
<dbReference type="InterPro" id="IPR020845">
    <property type="entry name" value="AMP-binding_CS"/>
</dbReference>
<organism evidence="3">
    <name type="scientific">Mycobacterium sp. (strain MCS)</name>
    <dbReference type="NCBI Taxonomy" id="164756"/>
    <lineage>
        <taxon>Bacteria</taxon>
        <taxon>Bacillati</taxon>
        <taxon>Actinomycetota</taxon>
        <taxon>Actinomycetes</taxon>
        <taxon>Mycobacteriales</taxon>
        <taxon>Mycobacteriaceae</taxon>
        <taxon>Mycobacterium</taxon>
    </lineage>
</organism>
<dbReference type="KEGG" id="mmc:Mmcs_2607"/>
<protein>
    <submittedName>
        <fullName evidence="3">AMP-dependent synthetase and ligase</fullName>
    </submittedName>
</protein>
<dbReference type="InterPro" id="IPR045851">
    <property type="entry name" value="AMP-bd_C_sf"/>
</dbReference>
<dbReference type="PANTHER" id="PTHR43767">
    <property type="entry name" value="LONG-CHAIN-FATTY-ACID--COA LIGASE"/>
    <property type="match status" value="1"/>
</dbReference>
<reference evidence="3" key="1">
    <citation type="submission" date="2006-06" db="EMBL/GenBank/DDBJ databases">
        <title>Complete sequence of chromosome of Mycobacterium sp. MCS.</title>
        <authorList>
            <consortium name="US DOE Joint Genome Institute"/>
            <person name="Copeland A."/>
            <person name="Lucas S."/>
            <person name="Lapidus A."/>
            <person name="Barry K."/>
            <person name="Detter J.C."/>
            <person name="Glavina del Rio T."/>
            <person name="Hammon N."/>
            <person name="Israni S."/>
            <person name="Dalin E."/>
            <person name="Tice H."/>
            <person name="Pitluck S."/>
            <person name="Martinez M."/>
            <person name="Schmutz J."/>
            <person name="Larimer F."/>
            <person name="Land M."/>
            <person name="Hauser L."/>
            <person name="Kyrpides N."/>
            <person name="Kim E."/>
            <person name="Miller C.D."/>
            <person name="Hughes J.E."/>
            <person name="Anderson A.J."/>
            <person name="Sims R.C."/>
            <person name="Richardson P."/>
        </authorList>
    </citation>
    <scope>NUCLEOTIDE SEQUENCE [LARGE SCALE GENOMIC DNA]</scope>
    <source>
        <strain evidence="3">MCS</strain>
    </source>
</reference>
<evidence type="ECO:0000259" key="2">
    <source>
        <dbReference type="Pfam" id="PF13193"/>
    </source>
</evidence>
<dbReference type="InterPro" id="IPR000873">
    <property type="entry name" value="AMP-dep_synth/lig_dom"/>
</dbReference>
<accession>A0A5Q5BK30</accession>
<dbReference type="Gene3D" id="3.40.50.12780">
    <property type="entry name" value="N-terminal domain of ligase-like"/>
    <property type="match status" value="1"/>
</dbReference>
<dbReference type="AlphaFoldDB" id="A0A5Q5BK30"/>
<dbReference type="EMBL" id="CP000384">
    <property type="protein sequence ID" value="ABG08715.1"/>
    <property type="molecule type" value="Genomic_DNA"/>
</dbReference>
<dbReference type="InterPro" id="IPR025110">
    <property type="entry name" value="AMP-bd_C"/>
</dbReference>
<feature type="domain" description="AMP-binding enzyme C-terminal" evidence="2">
    <location>
        <begin position="488"/>
        <end position="564"/>
    </location>
</feature>
<dbReference type="Pfam" id="PF13193">
    <property type="entry name" value="AMP-binding_C"/>
    <property type="match status" value="1"/>
</dbReference>
<dbReference type="Gene3D" id="3.30.300.30">
    <property type="match status" value="1"/>
</dbReference>
<dbReference type="PROSITE" id="PS00455">
    <property type="entry name" value="AMP_BINDING"/>
    <property type="match status" value="1"/>
</dbReference>
<proteinExistence type="predicted"/>
<dbReference type="GO" id="GO:0016878">
    <property type="term" value="F:acid-thiol ligase activity"/>
    <property type="evidence" value="ECO:0007669"/>
    <property type="project" value="UniProtKB-ARBA"/>
</dbReference>
<sequence length="638" mass="66888">MSTTSVELWPALTGPADLHKVEATPLAVRGVPTSGYAALERAAALWPDRLAVTALPGGTNLEQSTSRTYGELLADVCRCANALTELGAQRSTAIALLSPNTGELVSALLAAETTGIAVPLNPRMSPGHLTELMTRAGVEILVAAGPEFDADAWRTACEVASSAGVRAVLALRPVVTSPSAPDLGTWSGLTVDYLETVASRQVDDHLCATPPNADDLAAFFHTGGTTGLPKLAAHRHGAQMADAWMIASGDQLDDDAVVFAALPLFHVNALIVTILAQLLRGRHVVWAGPLGYRDPELLAGFWSLVEQLQISAMSAVPTVYAALSRIPVDSDVSSLRLAIVGASPLPPAVRESFRAATGVELNEGYGLTEATCASTRSFLEHPRPGWVGQRLPYQQARVVHRDPDDGRPLDVPYGGVGTLLLKGPNIFAGYVTGRDGGRPCLDYLGAVSDDGWLDTGDLARMDDQGFIQVCGRVKDLIIRGGHNIDPAQIEDALLAHPDVTAAAAVGSPDTHAGEVPVAYVTVQLDAAVSAPELRDWCRDRVAEPAAAPRHVVIVDDLPITDVGKPNKVALRADAIRTVADTALRDNGIQASVSGVAVDGIPTAVIERSGDGPLDDGAVAAVLRGFSFAWKTIPDDPPQ</sequence>